<name>A0A2P2NF65_RHIMU</name>
<accession>A0A2P2NF65</accession>
<proteinExistence type="predicted"/>
<reference evidence="1" key="1">
    <citation type="submission" date="2018-02" db="EMBL/GenBank/DDBJ databases">
        <title>Rhizophora mucronata_Transcriptome.</title>
        <authorList>
            <person name="Meera S.P."/>
            <person name="Sreeshan A."/>
            <person name="Augustine A."/>
        </authorList>
    </citation>
    <scope>NUCLEOTIDE SEQUENCE</scope>
    <source>
        <tissue evidence="1">Leaf</tissue>
    </source>
</reference>
<dbReference type="EMBL" id="GGEC01060630">
    <property type="protein sequence ID" value="MBX41114.1"/>
    <property type="molecule type" value="Transcribed_RNA"/>
</dbReference>
<organism evidence="1">
    <name type="scientific">Rhizophora mucronata</name>
    <name type="common">Asiatic mangrove</name>
    <dbReference type="NCBI Taxonomy" id="61149"/>
    <lineage>
        <taxon>Eukaryota</taxon>
        <taxon>Viridiplantae</taxon>
        <taxon>Streptophyta</taxon>
        <taxon>Embryophyta</taxon>
        <taxon>Tracheophyta</taxon>
        <taxon>Spermatophyta</taxon>
        <taxon>Magnoliopsida</taxon>
        <taxon>eudicotyledons</taxon>
        <taxon>Gunneridae</taxon>
        <taxon>Pentapetalae</taxon>
        <taxon>rosids</taxon>
        <taxon>fabids</taxon>
        <taxon>Malpighiales</taxon>
        <taxon>Rhizophoraceae</taxon>
        <taxon>Rhizophora</taxon>
    </lineage>
</organism>
<dbReference type="AlphaFoldDB" id="A0A2P2NF65"/>
<protein>
    <submittedName>
        <fullName evidence="1">Uncharacterized protein</fullName>
    </submittedName>
</protein>
<evidence type="ECO:0000313" key="1">
    <source>
        <dbReference type="EMBL" id="MBX41114.1"/>
    </source>
</evidence>
<sequence length="17" mass="1845">MLTCQNPLLPLPSFSSP</sequence>